<sequence length="264" mass="28289">MTLALIAGSGNLPVEILISCRDRNLVVVGFEGQTTPDLHPEMVLFPLGSIGKVLEYLREQEVTDIIFGGALRRPSWSELQLDKTGTQWLKKLGWKALKGDNDLLSGILDLLKHEGFNILKPSDVLDDLLAASGCLTIVQPNEQDLADIGRGADILKVLSLNDIGQSIVVQQGLVLGVEAIEGTAALIQRCDLLKRQGGGGVLVKIAKINQDQRIDLPTIGRETINQISQAGFAGIAVSAGTTQILDFHTVIKQANDLGVFVVGV</sequence>
<dbReference type="RefSeq" id="WP_130154551.1">
    <property type="nucleotide sequence ID" value="NZ_SCFB01000020.1"/>
</dbReference>
<evidence type="ECO:0000259" key="1">
    <source>
        <dbReference type="Pfam" id="PF06230"/>
    </source>
</evidence>
<dbReference type="Proteomes" id="UP000293550">
    <property type="component" value="Unassembled WGS sequence"/>
</dbReference>
<dbReference type="AlphaFoldDB" id="A0A4Q7DF58"/>
<dbReference type="InterPro" id="IPR010415">
    <property type="entry name" value="LpxI_C"/>
</dbReference>
<evidence type="ECO:0000313" key="4">
    <source>
        <dbReference type="Proteomes" id="UP000293550"/>
    </source>
</evidence>
<reference evidence="3 4" key="1">
    <citation type="submission" date="2018-10" db="EMBL/GenBank/DDBJ databases">
        <title>An updated phylogeny of the Alphaproteobacteria reveals that the parasitic Rickettsiales and Holosporales have independent origins.</title>
        <authorList>
            <person name="Munoz-Gomez S.A."/>
            <person name="Hess S."/>
            <person name="Burger G."/>
            <person name="Lang B.F."/>
            <person name="Susko E."/>
            <person name="Slamovits C.H."/>
            <person name="Roger A.J."/>
        </authorList>
    </citation>
    <scope>NUCLEOTIDE SEQUENCE [LARGE SCALE GENOMIC DNA]</scope>
    <source>
        <strain evidence="3">HOLO01</strain>
    </source>
</reference>
<feature type="domain" description="LpxI N-terminal" evidence="2">
    <location>
        <begin position="3"/>
        <end position="128"/>
    </location>
</feature>
<dbReference type="PANTHER" id="PTHR39962">
    <property type="entry name" value="BLL4848 PROTEIN"/>
    <property type="match status" value="1"/>
</dbReference>
<dbReference type="Pfam" id="PF06230">
    <property type="entry name" value="LpxI_C"/>
    <property type="match status" value="1"/>
</dbReference>
<dbReference type="PANTHER" id="PTHR39962:SF1">
    <property type="entry name" value="LPXI FAMILY PROTEIN"/>
    <property type="match status" value="1"/>
</dbReference>
<organism evidence="3 4">
    <name type="scientific">Candidatus Finniella inopinata</name>
    <dbReference type="NCBI Taxonomy" id="1696036"/>
    <lineage>
        <taxon>Bacteria</taxon>
        <taxon>Pseudomonadati</taxon>
        <taxon>Pseudomonadota</taxon>
        <taxon>Alphaproteobacteria</taxon>
        <taxon>Holosporales</taxon>
        <taxon>Candidatus Paracaedibacteraceae</taxon>
        <taxon>Candidatus Finniella</taxon>
    </lineage>
</organism>
<keyword evidence="4" id="KW-1185">Reference proteome</keyword>
<dbReference type="InterPro" id="IPR041255">
    <property type="entry name" value="LpxI_N"/>
</dbReference>
<comment type="caution">
    <text evidence="3">The sequence shown here is derived from an EMBL/GenBank/DDBJ whole genome shotgun (WGS) entry which is preliminary data.</text>
</comment>
<name>A0A4Q7DF58_9PROT</name>
<gene>
    <name evidence="3" type="ORF">EQU50_07730</name>
</gene>
<dbReference type="Pfam" id="PF17930">
    <property type="entry name" value="LpxI_N"/>
    <property type="match status" value="1"/>
</dbReference>
<evidence type="ECO:0000313" key="3">
    <source>
        <dbReference type="EMBL" id="RZI45272.1"/>
    </source>
</evidence>
<dbReference type="InterPro" id="IPR053174">
    <property type="entry name" value="LpxI"/>
</dbReference>
<dbReference type="EMBL" id="SCFB01000020">
    <property type="protein sequence ID" value="RZI45272.1"/>
    <property type="molecule type" value="Genomic_DNA"/>
</dbReference>
<dbReference type="OrthoDB" id="9789836at2"/>
<dbReference type="InterPro" id="IPR043167">
    <property type="entry name" value="LpxI_C_sf"/>
</dbReference>
<protein>
    <submittedName>
        <fullName evidence="3">LpxI family protein</fullName>
    </submittedName>
</protein>
<dbReference type="Gene3D" id="3.40.50.20">
    <property type="match status" value="1"/>
</dbReference>
<feature type="domain" description="LpxI C-terminal" evidence="1">
    <location>
        <begin position="132"/>
        <end position="262"/>
    </location>
</feature>
<dbReference type="Gene3D" id="3.40.140.80">
    <property type="match status" value="1"/>
</dbReference>
<proteinExistence type="predicted"/>
<evidence type="ECO:0000259" key="2">
    <source>
        <dbReference type="Pfam" id="PF17930"/>
    </source>
</evidence>
<accession>A0A4Q7DF58</accession>